<dbReference type="Pfam" id="PF21152">
    <property type="entry name" value="YgjK_N"/>
    <property type="match status" value="1"/>
</dbReference>
<dbReference type="GO" id="GO:0004558">
    <property type="term" value="F:alpha-1,4-glucosidase activity"/>
    <property type="evidence" value="ECO:0007669"/>
    <property type="project" value="UniProtKB-EC"/>
</dbReference>
<protein>
    <submittedName>
        <fullName evidence="4">Alpha-glucosidase</fullName>
        <ecNumber evidence="4">3.2.1.20</ecNumber>
    </submittedName>
</protein>
<keyword evidence="4" id="KW-0326">Glycosidase</keyword>
<dbReference type="NCBIfam" id="NF007525">
    <property type="entry name" value="PRK10137.1"/>
    <property type="match status" value="1"/>
</dbReference>
<evidence type="ECO:0000259" key="2">
    <source>
        <dbReference type="Pfam" id="PF21152"/>
    </source>
</evidence>
<proteinExistence type="predicted"/>
<comment type="caution">
    <text evidence="4">The sequence shown here is derived from an EMBL/GenBank/DDBJ whole genome shotgun (WGS) entry which is preliminary data.</text>
</comment>
<dbReference type="PANTHER" id="PTHR23403:SF1">
    <property type="entry name" value="TREHALASE"/>
    <property type="match status" value="1"/>
</dbReference>
<feature type="domain" description="Mannosylglycerate hydrolase MGH1-like glycoside hydrolase" evidence="3">
    <location>
        <begin position="365"/>
        <end position="757"/>
    </location>
</feature>
<feature type="domain" description="Glucosidase YgjK N-terminal" evidence="2">
    <location>
        <begin position="61"/>
        <end position="309"/>
    </location>
</feature>
<dbReference type="Pfam" id="PF22422">
    <property type="entry name" value="MGH1-like_GH"/>
    <property type="match status" value="1"/>
</dbReference>
<dbReference type="RefSeq" id="WP_216683272.1">
    <property type="nucleotide sequence ID" value="NZ_JAHLZN010000002.1"/>
</dbReference>
<keyword evidence="1" id="KW-0732">Signal</keyword>
<evidence type="ECO:0000259" key="3">
    <source>
        <dbReference type="Pfam" id="PF22422"/>
    </source>
</evidence>
<dbReference type="EMBL" id="JAHLZN010000002">
    <property type="protein sequence ID" value="MBU6112808.1"/>
    <property type="molecule type" value="Genomic_DNA"/>
</dbReference>
<gene>
    <name evidence="4" type="primary">ygjK</name>
    <name evidence="4" type="ORF">KQ656_02505</name>
</gene>
<reference evidence="4 5" key="1">
    <citation type="submission" date="2021-06" db="EMBL/GenBank/DDBJ databases">
        <title>Staphylococcus lentus K169 genome sequencing.</title>
        <authorList>
            <person name="Sundareshan S."/>
            <person name="Akhila D.S."/>
            <person name="Prachi D."/>
            <person name="Sivakumar R."/>
            <person name="Rajendhran J."/>
            <person name="Isloor S."/>
            <person name="Hegde N.R."/>
        </authorList>
    </citation>
    <scope>NUCLEOTIDE SEQUENCE [LARGE SCALE GENOMIC DNA]</scope>
    <source>
        <strain evidence="4 5">K169</strain>
    </source>
</reference>
<keyword evidence="4" id="KW-0378">Hydrolase</keyword>
<feature type="chain" id="PRO_5046189620" evidence="1">
    <location>
        <begin position="21"/>
        <end position="780"/>
    </location>
</feature>
<name>A0ABS6GV03_MAMLE</name>
<sequence length="780" mass="89865">MKKIAIACLSILITFTVTTAYSNISNENIVHATENDNSKPKINQFANLLDLSANPTEETNGVYETNKYNHFSDLGAWHGYYLPDKNNKKLLGGFAGPLIVAEEYPVNLSDSINRIKIKNNKTNESYDLSKSNYIDLSSYPGHLHQKYELDDFTLDLSLIFVSNRTALIKTNIENTSENNLELDVSWEGRIFDQVKDEDKNIKMGTSLKKKKNAIEVNFDKVREDSNYLSTDQVKYYISHDQDIKTDINKLNYNSKLTDPIKIKPNETYNTNTTETYTFTDDEFSKEKVKLTKFSKNTNHYFEKNKKRWQAYLDKTFDNDNVDKNPEYKNSTVKSMETLMTNWQSPAGAIKHDGIVPSMSYKWFMGMWGWDSWKADVALAKFNPELAKNNMRALFDYQISAKDDVRPQDKGAIIDAVFYNLDSSRGGDGINWNERNSKPPLAAWAVWNIYKETNDKEWLKEMYPKLMDYHKWWYTNRDHDGNGVAEYGSMVSDANYKKNDKGKTIKDKHGKPVLDDKAVIEAAAWESGMDNATRFDIEGSGKKDKGVKVLENKKDNETIGYSINQESVDLNAYLYSEKYFLKYMAKELGIEKDQKTLAKDSKKLKDYIQKNMYDDKTGFFYDLQINKDGTQKKLLVNRGKGTEGWIPLWASLATDEQAENVKDNMMDEEKFNTYMPFPTASKDNKKFSPDEYWRGPVWLDQALFGVEALQNYGYEKEATEQTKKLFNNAEGLMGNGPIHENYNSLNGKGISTKNFSWSAATYYLLYENNILDKDTTTHNSQ</sequence>
<feature type="signal peptide" evidence="1">
    <location>
        <begin position="1"/>
        <end position="20"/>
    </location>
</feature>
<dbReference type="InterPro" id="IPR054491">
    <property type="entry name" value="MGH1-like_GH"/>
</dbReference>
<organism evidence="4 5">
    <name type="scientific">Mammaliicoccus lentus</name>
    <name type="common">Staphylococcus lentus</name>
    <dbReference type="NCBI Taxonomy" id="42858"/>
    <lineage>
        <taxon>Bacteria</taxon>
        <taxon>Bacillati</taxon>
        <taxon>Bacillota</taxon>
        <taxon>Bacilli</taxon>
        <taxon>Bacillales</taxon>
        <taxon>Staphylococcaceae</taxon>
        <taxon>Mammaliicoccus</taxon>
    </lineage>
</organism>
<dbReference type="InterPro" id="IPR048450">
    <property type="entry name" value="YgjK_N"/>
</dbReference>
<accession>A0ABS6GV03</accession>
<evidence type="ECO:0000256" key="1">
    <source>
        <dbReference type="SAM" id="SignalP"/>
    </source>
</evidence>
<dbReference type="InterPro" id="IPR001661">
    <property type="entry name" value="Glyco_hydro_37"/>
</dbReference>
<dbReference type="EC" id="3.2.1.20" evidence="4"/>
<keyword evidence="5" id="KW-1185">Reference proteome</keyword>
<dbReference type="Proteomes" id="UP000770161">
    <property type="component" value="Unassembled WGS sequence"/>
</dbReference>
<evidence type="ECO:0000313" key="4">
    <source>
        <dbReference type="EMBL" id="MBU6112808.1"/>
    </source>
</evidence>
<evidence type="ECO:0000313" key="5">
    <source>
        <dbReference type="Proteomes" id="UP000770161"/>
    </source>
</evidence>
<dbReference type="PANTHER" id="PTHR23403">
    <property type="entry name" value="TREHALASE"/>
    <property type="match status" value="1"/>
</dbReference>